<reference evidence="9 10" key="1">
    <citation type="submission" date="2020-02" db="EMBL/GenBank/DDBJ databases">
        <authorList>
            <person name="Ma Q."/>
            <person name="Huang Y."/>
            <person name="Song X."/>
            <person name="Pei D."/>
        </authorList>
    </citation>
    <scope>NUCLEOTIDE SEQUENCE [LARGE SCALE GENOMIC DNA]</scope>
    <source>
        <strain evidence="9">Sxm20200214</strain>
        <tissue evidence="9">Leaf</tissue>
    </source>
</reference>
<comment type="similarity">
    <text evidence="1">Belongs to the replication factor A protein 1 family.</text>
</comment>
<feature type="domain" description="Replication factor A C-terminal" evidence="8">
    <location>
        <begin position="180"/>
        <end position="282"/>
    </location>
</feature>
<feature type="domain" description="Replication protein A 70 kDa DNA-binding subunit B/D first OB fold" evidence="7">
    <location>
        <begin position="1"/>
        <end position="65"/>
    </location>
</feature>
<dbReference type="CDD" id="cd04480">
    <property type="entry name" value="RPA1_DBD_A_like"/>
    <property type="match status" value="1"/>
</dbReference>
<dbReference type="InterPro" id="IPR047192">
    <property type="entry name" value="Euk_RPA1_DBD_C"/>
</dbReference>
<evidence type="ECO:0000313" key="10">
    <source>
        <dbReference type="Proteomes" id="UP000886595"/>
    </source>
</evidence>
<accession>A0A8X8AY40</accession>
<dbReference type="InterPro" id="IPR003871">
    <property type="entry name" value="RFA1B/D_OB_1st"/>
</dbReference>
<keyword evidence="3" id="KW-0863">Zinc-finger</keyword>
<evidence type="ECO:0000259" key="8">
    <source>
        <dbReference type="Pfam" id="PF08646"/>
    </source>
</evidence>
<sequence>MVFADKEGTRIHAQVGEQLINKFEGKLTEGDAKVIQLFKLYDAMGDYRTTAHPYKIGFFQTTFVGPADDFPSEVPEKYLVNYSDIIDGKLDNTRLVDVIGQIVNFGSLENKVIKGKDNLRLLIELRDQHLPNDSLALTNNDSSQWSVGSATSVRARFFVTNERLTIREIIDSELAGQYVVVATIEAVDLEKSWYYIACNLCNRKVVSKGDAFDAIDNHVELNPRYNCMACKKDVEHVIHCYYLVLRVSDESKAKSKFLLFNNAAQKLMRRPAFELVQEAAERARVARKEILDNRRTIGLTTSNRVTRIFKPTKPSLVPNSSTHTETQSSPSSANLSGSGNAPHPAINRIELVAKKVFNGTTISARNEDSWITSIGEFKDKTNESATKLKQILTARQGSNMTGQSNQTLPRLFVTDANPEAIQRPFQQTETNQFVPPPRFIVENHPEAYNNRYEMESDSETENEDDENQTYTNYPAGESLITPSPQHIPQQTNHTVTPPIIIGIQKNGNHLGVKLKYCFIRNISHCTC</sequence>
<evidence type="ECO:0000256" key="5">
    <source>
        <dbReference type="ARBA" id="ARBA00023125"/>
    </source>
</evidence>
<feature type="compositionally biased region" description="Polar residues" evidence="6">
    <location>
        <begin position="480"/>
        <end position="492"/>
    </location>
</feature>
<protein>
    <recommendedName>
        <fullName evidence="11">DUF223 domain-containing protein</fullName>
    </recommendedName>
</protein>
<evidence type="ECO:0000313" key="9">
    <source>
        <dbReference type="EMBL" id="KAG2314142.1"/>
    </source>
</evidence>
<keyword evidence="2" id="KW-0479">Metal-binding</keyword>
<comment type="caution">
    <text evidence="9">The sequence shown here is derived from an EMBL/GenBank/DDBJ whole genome shotgun (WGS) entry which is preliminary data.</text>
</comment>
<dbReference type="GO" id="GO:0008270">
    <property type="term" value="F:zinc ion binding"/>
    <property type="evidence" value="ECO:0007669"/>
    <property type="project" value="UniProtKB-KW"/>
</dbReference>
<evidence type="ECO:0000259" key="7">
    <source>
        <dbReference type="Pfam" id="PF02721"/>
    </source>
</evidence>
<evidence type="ECO:0000256" key="3">
    <source>
        <dbReference type="ARBA" id="ARBA00022771"/>
    </source>
</evidence>
<dbReference type="GO" id="GO:0003677">
    <property type="term" value="F:DNA binding"/>
    <property type="evidence" value="ECO:0007669"/>
    <property type="project" value="UniProtKB-KW"/>
</dbReference>
<dbReference type="Pfam" id="PF08646">
    <property type="entry name" value="Rep_fac-A_C"/>
    <property type="match status" value="1"/>
</dbReference>
<dbReference type="PANTHER" id="PTHR47165">
    <property type="entry name" value="OS03G0429900 PROTEIN"/>
    <property type="match status" value="1"/>
</dbReference>
<gene>
    <name evidence="9" type="ORF">Bca52824_017264</name>
</gene>
<name>A0A8X8AY40_BRACI</name>
<dbReference type="InterPro" id="IPR013955">
    <property type="entry name" value="Rep_factor-A_C"/>
</dbReference>
<dbReference type="InterPro" id="IPR012340">
    <property type="entry name" value="NA-bd_OB-fold"/>
</dbReference>
<keyword evidence="10" id="KW-1185">Reference proteome</keyword>
<evidence type="ECO:0008006" key="11">
    <source>
        <dbReference type="Google" id="ProtNLM"/>
    </source>
</evidence>
<dbReference type="Gene3D" id="2.40.50.140">
    <property type="entry name" value="Nucleic acid-binding proteins"/>
    <property type="match status" value="2"/>
</dbReference>
<dbReference type="EMBL" id="JAAMPC010000004">
    <property type="protein sequence ID" value="KAG2314142.1"/>
    <property type="molecule type" value="Genomic_DNA"/>
</dbReference>
<dbReference type="Pfam" id="PF02721">
    <property type="entry name" value="DUF223"/>
    <property type="match status" value="1"/>
</dbReference>
<keyword evidence="5" id="KW-0238">DNA-binding</keyword>
<evidence type="ECO:0000256" key="1">
    <source>
        <dbReference type="ARBA" id="ARBA00005690"/>
    </source>
</evidence>
<organism evidence="9 10">
    <name type="scientific">Brassica carinata</name>
    <name type="common">Ethiopian mustard</name>
    <name type="synonym">Abyssinian cabbage</name>
    <dbReference type="NCBI Taxonomy" id="52824"/>
    <lineage>
        <taxon>Eukaryota</taxon>
        <taxon>Viridiplantae</taxon>
        <taxon>Streptophyta</taxon>
        <taxon>Embryophyta</taxon>
        <taxon>Tracheophyta</taxon>
        <taxon>Spermatophyta</taxon>
        <taxon>Magnoliopsida</taxon>
        <taxon>eudicotyledons</taxon>
        <taxon>Gunneridae</taxon>
        <taxon>Pentapetalae</taxon>
        <taxon>rosids</taxon>
        <taxon>malvids</taxon>
        <taxon>Brassicales</taxon>
        <taxon>Brassicaceae</taxon>
        <taxon>Brassiceae</taxon>
        <taxon>Brassica</taxon>
    </lineage>
</organism>
<dbReference type="AlphaFoldDB" id="A0A8X8AY40"/>
<dbReference type="SUPFAM" id="SSF50249">
    <property type="entry name" value="Nucleic acid-binding proteins"/>
    <property type="match status" value="2"/>
</dbReference>
<dbReference type="PANTHER" id="PTHR47165:SF4">
    <property type="entry name" value="OS03G0429900 PROTEIN"/>
    <property type="match status" value="1"/>
</dbReference>
<feature type="compositionally biased region" description="Low complexity" evidence="6">
    <location>
        <begin position="328"/>
        <end position="342"/>
    </location>
</feature>
<evidence type="ECO:0000256" key="6">
    <source>
        <dbReference type="SAM" id="MobiDB-lite"/>
    </source>
</evidence>
<feature type="region of interest" description="Disordered" evidence="6">
    <location>
        <begin position="453"/>
        <end position="492"/>
    </location>
</feature>
<evidence type="ECO:0000256" key="2">
    <source>
        <dbReference type="ARBA" id="ARBA00022723"/>
    </source>
</evidence>
<feature type="region of interest" description="Disordered" evidence="6">
    <location>
        <begin position="310"/>
        <end position="342"/>
    </location>
</feature>
<dbReference type="Proteomes" id="UP000886595">
    <property type="component" value="Unassembled WGS sequence"/>
</dbReference>
<feature type="compositionally biased region" description="Acidic residues" evidence="6">
    <location>
        <begin position="455"/>
        <end position="467"/>
    </location>
</feature>
<evidence type="ECO:0000256" key="4">
    <source>
        <dbReference type="ARBA" id="ARBA00022833"/>
    </source>
</evidence>
<feature type="compositionally biased region" description="Polar residues" evidence="6">
    <location>
        <begin position="317"/>
        <end position="327"/>
    </location>
</feature>
<proteinExistence type="inferred from homology"/>
<keyword evidence="4" id="KW-0862">Zinc</keyword>
<dbReference type="CDD" id="cd04476">
    <property type="entry name" value="RPA1_DBD_C"/>
    <property type="match status" value="1"/>
</dbReference>